<keyword evidence="4" id="KW-0677">Repeat</keyword>
<dbReference type="PANTHER" id="PTHR24223:SF443">
    <property type="entry name" value="MULTIDRUG-RESISTANCE LIKE PROTEIN 1, ISOFORM I"/>
    <property type="match status" value="1"/>
</dbReference>
<dbReference type="SUPFAM" id="SSF90123">
    <property type="entry name" value="ABC transporter transmembrane region"/>
    <property type="match status" value="2"/>
</dbReference>
<dbReference type="Pfam" id="PF00005">
    <property type="entry name" value="ABC_tran"/>
    <property type="match status" value="2"/>
</dbReference>
<dbReference type="PROSITE" id="PS00211">
    <property type="entry name" value="ABC_TRANSPORTER_1"/>
    <property type="match status" value="1"/>
</dbReference>
<feature type="transmembrane region" description="Helical" evidence="10">
    <location>
        <begin position="294"/>
        <end position="319"/>
    </location>
</feature>
<keyword evidence="8 10" id="KW-0472">Membrane</keyword>
<dbReference type="PROSITE" id="PS50929">
    <property type="entry name" value="ABC_TM1F"/>
    <property type="match status" value="2"/>
</dbReference>
<dbReference type="PROSITE" id="PS50893">
    <property type="entry name" value="ABC_TRANSPORTER_2"/>
    <property type="match status" value="2"/>
</dbReference>
<feature type="transmembrane region" description="Helical" evidence="10">
    <location>
        <begin position="1130"/>
        <end position="1149"/>
    </location>
</feature>
<proteinExistence type="predicted"/>
<comment type="subcellular location">
    <subcellularLocation>
        <location evidence="1">Vacuole membrane</location>
        <topology evidence="1">Multi-pass membrane protein</topology>
    </subcellularLocation>
</comment>
<feature type="transmembrane region" description="Helical" evidence="10">
    <location>
        <begin position="945"/>
        <end position="967"/>
    </location>
</feature>
<keyword evidence="2" id="KW-0813">Transport</keyword>
<accession>A0AAD5Q476</accession>
<dbReference type="CDD" id="cd03244">
    <property type="entry name" value="ABCC_MRP_domain2"/>
    <property type="match status" value="1"/>
</dbReference>
<evidence type="ECO:0000256" key="8">
    <source>
        <dbReference type="ARBA" id="ARBA00023136"/>
    </source>
</evidence>
<organism evidence="13 14">
    <name type="scientific">Pythium insidiosum</name>
    <name type="common">Pythiosis disease agent</name>
    <dbReference type="NCBI Taxonomy" id="114742"/>
    <lineage>
        <taxon>Eukaryota</taxon>
        <taxon>Sar</taxon>
        <taxon>Stramenopiles</taxon>
        <taxon>Oomycota</taxon>
        <taxon>Peronosporomycetes</taxon>
        <taxon>Pythiales</taxon>
        <taxon>Pythiaceae</taxon>
        <taxon>Pythium</taxon>
    </lineage>
</organism>
<keyword evidence="14" id="KW-1185">Reference proteome</keyword>
<keyword evidence="3 10" id="KW-0812">Transmembrane</keyword>
<dbReference type="SUPFAM" id="SSF52540">
    <property type="entry name" value="P-loop containing nucleoside triphosphate hydrolases"/>
    <property type="match status" value="2"/>
</dbReference>
<keyword evidence="6" id="KW-0067">ATP-binding</keyword>
<dbReference type="GO" id="GO:0005524">
    <property type="term" value="F:ATP binding"/>
    <property type="evidence" value="ECO:0007669"/>
    <property type="project" value="UniProtKB-KW"/>
</dbReference>
<evidence type="ECO:0000313" key="14">
    <source>
        <dbReference type="Proteomes" id="UP001209570"/>
    </source>
</evidence>
<dbReference type="GO" id="GO:0005774">
    <property type="term" value="C:vacuolar membrane"/>
    <property type="evidence" value="ECO:0007669"/>
    <property type="project" value="UniProtKB-SubCell"/>
</dbReference>
<feature type="domain" description="ABC transmembrane type-1" evidence="12">
    <location>
        <begin position="161"/>
        <end position="439"/>
    </location>
</feature>
<dbReference type="EMBL" id="JAKCXM010000327">
    <property type="protein sequence ID" value="KAJ0395743.1"/>
    <property type="molecule type" value="Genomic_DNA"/>
</dbReference>
<dbReference type="CDD" id="cd03250">
    <property type="entry name" value="ABCC_MRP_domain1"/>
    <property type="match status" value="1"/>
</dbReference>
<evidence type="ECO:0000256" key="4">
    <source>
        <dbReference type="ARBA" id="ARBA00022737"/>
    </source>
</evidence>
<evidence type="ECO:0000256" key="1">
    <source>
        <dbReference type="ARBA" id="ARBA00004128"/>
    </source>
</evidence>
<feature type="compositionally biased region" description="Pro residues" evidence="9">
    <location>
        <begin position="789"/>
        <end position="800"/>
    </location>
</feature>
<dbReference type="GO" id="GO:0140359">
    <property type="term" value="F:ABC-type transporter activity"/>
    <property type="evidence" value="ECO:0007669"/>
    <property type="project" value="InterPro"/>
</dbReference>
<feature type="transmembrane region" description="Helical" evidence="10">
    <location>
        <begin position="1019"/>
        <end position="1041"/>
    </location>
</feature>
<dbReference type="InterPro" id="IPR003439">
    <property type="entry name" value="ABC_transporter-like_ATP-bd"/>
</dbReference>
<evidence type="ECO:0000256" key="7">
    <source>
        <dbReference type="ARBA" id="ARBA00022989"/>
    </source>
</evidence>
<evidence type="ECO:0000256" key="10">
    <source>
        <dbReference type="SAM" id="Phobius"/>
    </source>
</evidence>
<feature type="compositionally biased region" description="Polar residues" evidence="9">
    <location>
        <begin position="750"/>
        <end position="761"/>
    </location>
</feature>
<dbReference type="Proteomes" id="UP001209570">
    <property type="component" value="Unassembled WGS sequence"/>
</dbReference>
<feature type="transmembrane region" description="Helical" evidence="10">
    <location>
        <begin position="1156"/>
        <end position="1176"/>
    </location>
</feature>
<dbReference type="InterPro" id="IPR027417">
    <property type="entry name" value="P-loop_NTPase"/>
</dbReference>
<feature type="transmembrane region" description="Helical" evidence="10">
    <location>
        <begin position="384"/>
        <end position="404"/>
    </location>
</feature>
<dbReference type="InterPro" id="IPR036640">
    <property type="entry name" value="ABC1_TM_sf"/>
</dbReference>
<evidence type="ECO:0000256" key="9">
    <source>
        <dbReference type="SAM" id="MobiDB-lite"/>
    </source>
</evidence>
<feature type="domain" description="ABC transporter" evidence="11">
    <location>
        <begin position="508"/>
        <end position="742"/>
    </location>
</feature>
<evidence type="ECO:0000256" key="5">
    <source>
        <dbReference type="ARBA" id="ARBA00022741"/>
    </source>
</evidence>
<feature type="region of interest" description="Disordered" evidence="9">
    <location>
        <begin position="736"/>
        <end position="818"/>
    </location>
</feature>
<evidence type="ECO:0000259" key="12">
    <source>
        <dbReference type="PROSITE" id="PS50929"/>
    </source>
</evidence>
<evidence type="ECO:0000256" key="2">
    <source>
        <dbReference type="ARBA" id="ARBA00022448"/>
    </source>
</evidence>
<dbReference type="FunFam" id="3.40.50.300:FF:000163">
    <property type="entry name" value="Multidrug resistance-associated protein member 4"/>
    <property type="match status" value="1"/>
</dbReference>
<feature type="compositionally biased region" description="Low complexity" evidence="9">
    <location>
        <begin position="801"/>
        <end position="815"/>
    </location>
</feature>
<protein>
    <submittedName>
        <fullName evidence="13">Uncharacterized protein</fullName>
    </submittedName>
</protein>
<gene>
    <name evidence="13" type="ORF">P43SY_004274</name>
</gene>
<evidence type="ECO:0000259" key="11">
    <source>
        <dbReference type="PROSITE" id="PS50893"/>
    </source>
</evidence>
<feature type="domain" description="ABC transmembrane type-1" evidence="12">
    <location>
        <begin position="879"/>
        <end position="1120"/>
    </location>
</feature>
<sequence>MPPALAPPSRRGAAPAWWWTMAPPPFNAAYSRHHLLASQSVANPYGTFPSCCRDANATEATASSSNNDTSGTTAAGAAAAARFRPYPDASSVPWLSRAFFLWFRPLVEITKHRRLSASDVWELPREHRSDAAFQAFERVFARSGSIPRSVLRCCWREIAQSAVLAAVGVAVSVAHPVLLYHVIRETMAARHDNVVGLAALLVAIFVATVGAVALRCHSSTLLLVAATKSTGAIQTLLFNRAIATTRVPALDSAGVSPSFLFHEIIKIHNTIAMLHTPWASVARLVAFMWVLRTIIGGAFVVSIVAALVAQLLALALTAWDTHSSHDWLRAKAARIRVVSECVKTIQSIKLNAWEHRFFARVMALRADEVDANDRHLAVVAVTRVVLSILPEIILTCTFAALVAMRSRPHEPHFDPASAFAIVTIVYRLQGSFMQFIDAVKCFSRAFIVLQRVHAFLSTDALPWASLAAATSPRRWETEPSAASPLSLLARATSLSGPLRLIYDDRVMVHMTGAMLARTPDEPLLVNASLLVRRGELVVVYGQVGAGKSTLLHALVGNALQLGTQRTACLDVKGRVAYCSQDPWLQTLSIRDNILFGDVFDESRYINVLHACGLLRDLRALPHGDRTIVGPRGINLSGGQKARICLARACYADADLYLLDTPLCSVDAIVQSDIFSRCLVDLLRFKTVILVTHNMEIVNSPWVDQIVRVEDHQLVHETDLGRSFAVDTRLGYVPKRQRDTSLLGSRRAAASNRSNKTTASQPRSSGSRSGGHRSSERQPRRQTKSNRVPSPSPSPSPPPSPCGSSRSSSSESRSPPTGLVLLPLAGTKIEASWRQIAVRPREALSPSRVSRAKAAMPPLLLSTSELDQVLEPQTIHHYIALCGGAWFVVPLLLLAMATRMLLITNDVWLWTWSQQSALEMQAASSPHADAVALRSTRLSSMSQWNVVVYGAIVAATAVVKLSGSVVALRGCRRAANALVTGMTRGVLHAPMSFFYTRPIGELINRFSGDVVRVDHKMQALVYWLAAAVAGTLLPYVVLLVVVPEMLVVTPVVAVLLYRSHHHLTVALELLRHSVASYSPCYDSIEESVDGRRVLQAYGPVAIARARRHHEAQLDAMLRLRFAHDMFQHWEVLQFFKVDVVLLSVLIVVTLRRSLEPVALGLALNYIFVMNAQLFHWYTSALELGANLLIVDRINAYAGVPPEDETPSAGLVLDAWPSRGAVQFEDVSFEYNAAHGPVLRHVTLAIRPGEKIGLVGRTGAGKSSLAMALFRVHELLSGRILIDGVDLARIPLSTLRSRLAIIPQHPLFFQGELRSYLDPFDDWDDATLWTALRKTGLKDVVARMDGKLHAELHENAENLSQGERQLLCLSRVLLKRAKVVVLDEATASIDDRSDEALQRVIHAEMADATILSIAHRLDSVLQLDRVVVMEQGRVVQCGTVEELVTDPNGPFFDLLESTLLQF</sequence>
<evidence type="ECO:0000256" key="3">
    <source>
        <dbReference type="ARBA" id="ARBA00022692"/>
    </source>
</evidence>
<dbReference type="Pfam" id="PF00664">
    <property type="entry name" value="ABC_membrane"/>
    <property type="match status" value="1"/>
</dbReference>
<dbReference type="GO" id="GO:0016887">
    <property type="term" value="F:ATP hydrolysis activity"/>
    <property type="evidence" value="ECO:0007669"/>
    <property type="project" value="InterPro"/>
</dbReference>
<dbReference type="InterPro" id="IPR011527">
    <property type="entry name" value="ABC1_TM_dom"/>
</dbReference>
<feature type="transmembrane region" description="Helical" evidence="10">
    <location>
        <begin position="162"/>
        <end position="182"/>
    </location>
</feature>
<dbReference type="InterPro" id="IPR003593">
    <property type="entry name" value="AAA+_ATPase"/>
</dbReference>
<dbReference type="Gene3D" id="1.20.1560.10">
    <property type="entry name" value="ABC transporter type 1, transmembrane domain"/>
    <property type="match status" value="2"/>
</dbReference>
<dbReference type="Gene3D" id="3.40.50.300">
    <property type="entry name" value="P-loop containing nucleotide triphosphate hydrolases"/>
    <property type="match status" value="2"/>
</dbReference>
<feature type="transmembrane region" description="Helical" evidence="10">
    <location>
        <begin position="194"/>
        <end position="214"/>
    </location>
</feature>
<reference evidence="13" key="1">
    <citation type="submission" date="2021-12" db="EMBL/GenBank/DDBJ databases">
        <title>Prjna785345.</title>
        <authorList>
            <person name="Rujirawat T."/>
            <person name="Krajaejun T."/>
        </authorList>
    </citation>
    <scope>NUCLEOTIDE SEQUENCE</scope>
    <source>
        <strain evidence="13">Pi057C3</strain>
    </source>
</reference>
<keyword evidence="5" id="KW-0547">Nucleotide-binding</keyword>
<dbReference type="PANTHER" id="PTHR24223">
    <property type="entry name" value="ATP-BINDING CASSETTE SUB-FAMILY C"/>
    <property type="match status" value="1"/>
</dbReference>
<keyword evidence="7 10" id="KW-1133">Transmembrane helix</keyword>
<name>A0AAD5Q476_PYTIN</name>
<dbReference type="SMART" id="SM00382">
    <property type="entry name" value="AAA"/>
    <property type="match status" value="2"/>
</dbReference>
<dbReference type="InterPro" id="IPR050173">
    <property type="entry name" value="ABC_transporter_C-like"/>
</dbReference>
<evidence type="ECO:0000313" key="13">
    <source>
        <dbReference type="EMBL" id="KAJ0395743.1"/>
    </source>
</evidence>
<evidence type="ECO:0000256" key="6">
    <source>
        <dbReference type="ARBA" id="ARBA00022840"/>
    </source>
</evidence>
<feature type="transmembrane region" description="Helical" evidence="10">
    <location>
        <begin position="877"/>
        <end position="901"/>
    </location>
</feature>
<dbReference type="InterPro" id="IPR017871">
    <property type="entry name" value="ABC_transporter-like_CS"/>
</dbReference>
<comment type="caution">
    <text evidence="13">The sequence shown here is derived from an EMBL/GenBank/DDBJ whole genome shotgun (WGS) entry which is preliminary data.</text>
</comment>
<feature type="domain" description="ABC transporter" evidence="11">
    <location>
        <begin position="1220"/>
        <end position="1454"/>
    </location>
</feature>